<dbReference type="AlphaFoldDB" id="A0A239MDV7"/>
<dbReference type="Proteomes" id="UP000198440">
    <property type="component" value="Unassembled WGS sequence"/>
</dbReference>
<protein>
    <submittedName>
        <fullName evidence="1">Uncharacterized protein</fullName>
    </submittedName>
</protein>
<accession>A0A239MDV7</accession>
<sequence>MTQTSILQCPTPLEVAVILGTKGVDAYYRGEIRIDTLLGLGPVKTFNFLTVPEVNAFIQGVDATQGFLDALATDDLRR</sequence>
<reference evidence="1 2" key="1">
    <citation type="submission" date="2017-06" db="EMBL/GenBank/DDBJ databases">
        <authorList>
            <person name="Kim H.J."/>
            <person name="Triplett B.A."/>
        </authorList>
    </citation>
    <scope>NUCLEOTIDE SEQUENCE [LARGE SCALE GENOMIC DNA]</scope>
    <source>
        <strain evidence="1 2">DSM 11445</strain>
    </source>
</reference>
<dbReference type="RefSeq" id="WP_089280558.1">
    <property type="nucleotide sequence ID" value="NZ_FZON01000140.1"/>
</dbReference>
<evidence type="ECO:0000313" key="1">
    <source>
        <dbReference type="EMBL" id="SNT40019.1"/>
    </source>
</evidence>
<gene>
    <name evidence="1" type="ORF">SAMN04488078_11404</name>
</gene>
<organism evidence="1 2">
    <name type="scientific">Antarctobacter heliothermus</name>
    <dbReference type="NCBI Taxonomy" id="74033"/>
    <lineage>
        <taxon>Bacteria</taxon>
        <taxon>Pseudomonadati</taxon>
        <taxon>Pseudomonadota</taxon>
        <taxon>Alphaproteobacteria</taxon>
        <taxon>Rhodobacterales</taxon>
        <taxon>Roseobacteraceae</taxon>
        <taxon>Antarctobacter</taxon>
    </lineage>
</organism>
<name>A0A239MDV7_9RHOB</name>
<proteinExistence type="predicted"/>
<evidence type="ECO:0000313" key="2">
    <source>
        <dbReference type="Proteomes" id="UP000198440"/>
    </source>
</evidence>
<dbReference type="EMBL" id="FZON01000140">
    <property type="protein sequence ID" value="SNT40019.1"/>
    <property type="molecule type" value="Genomic_DNA"/>
</dbReference>